<feature type="transmembrane region" description="Helical" evidence="1">
    <location>
        <begin position="178"/>
        <end position="198"/>
    </location>
</feature>
<evidence type="ECO:0000256" key="1">
    <source>
        <dbReference type="SAM" id="Phobius"/>
    </source>
</evidence>
<protein>
    <submittedName>
        <fullName evidence="2">Membrane protein, putative</fullName>
    </submittedName>
</protein>
<reference evidence="2 3" key="1">
    <citation type="journal article" date="2015" name="Proc. Natl. Acad. Sci. U.S.A.">
        <title>Genomic and proteomic characterization of "Candidatus Nitrosopelagicus brevis": An ammonia-oxidizing archaeon from the open ocean.</title>
        <authorList>
            <person name="Santoro A.E."/>
            <person name="Dupont C.L."/>
            <person name="Richter R.A."/>
            <person name="Craig M.T."/>
            <person name="Carini P."/>
            <person name="McIlvin M.R."/>
            <person name="Yang Y."/>
            <person name="Orsi W.D."/>
            <person name="Moran D.M."/>
            <person name="Saito M.A."/>
        </authorList>
    </citation>
    <scope>NUCLEOTIDE SEQUENCE [LARGE SCALE GENOMIC DNA]</scope>
    <source>
        <strain evidence="3">V2</strain>
    </source>
</reference>
<dbReference type="AlphaFoldDB" id="A0A0A7UZI5"/>
<gene>
    <name evidence="2" type="ORF">T478_0352</name>
</gene>
<dbReference type="Proteomes" id="UP000030944">
    <property type="component" value="Chromosome"/>
</dbReference>
<organism evidence="2 3">
    <name type="scientific">Candidatus Nitrosopelagicus brevis</name>
    <dbReference type="NCBI Taxonomy" id="1410606"/>
    <lineage>
        <taxon>Archaea</taxon>
        <taxon>Nitrososphaerota</taxon>
    </lineage>
</organism>
<keyword evidence="1" id="KW-0812">Transmembrane</keyword>
<feature type="transmembrane region" description="Helical" evidence="1">
    <location>
        <begin position="126"/>
        <end position="144"/>
    </location>
</feature>
<dbReference type="GeneID" id="24816248"/>
<dbReference type="RefSeq" id="WP_048104701.1">
    <property type="nucleotide sequence ID" value="NZ_CP007026.1"/>
</dbReference>
<keyword evidence="1" id="KW-0472">Membrane</keyword>
<evidence type="ECO:0000313" key="3">
    <source>
        <dbReference type="Proteomes" id="UP000030944"/>
    </source>
</evidence>
<feature type="transmembrane region" description="Helical" evidence="1">
    <location>
        <begin position="35"/>
        <end position="59"/>
    </location>
</feature>
<sequence>MEFLLENILNLIGFIIGIIIGVFAYVGYKNTGSPVLFRLTIAFIAIGIGFGIIWMGYVVDDVYLQEGKINRGLQALGLGIQTIGYFFIAFSHTIKSFFPKSRYFRSVGILPLFALSAMNIEHIIRSFSFILLVYGAIETFVSFLEGKQKGALAVGTGLALLAFGEFIAWYSLVFPESILYSVSILLKISGLISLFLPISRLPLRKIKFDDLDDEEDDMKFDDLDDEKFGR</sequence>
<feature type="transmembrane region" description="Helical" evidence="1">
    <location>
        <begin position="12"/>
        <end position="28"/>
    </location>
</feature>
<accession>A0A0A7UZI5</accession>
<keyword evidence="1" id="KW-1133">Transmembrane helix</keyword>
<feature type="transmembrane region" description="Helical" evidence="1">
    <location>
        <begin position="151"/>
        <end position="172"/>
    </location>
</feature>
<dbReference type="HOGENOM" id="CLU_1291992_0_0_2"/>
<dbReference type="KEGG" id="nbv:T478_0352"/>
<name>A0A0A7UZI5_9ARCH</name>
<feature type="transmembrane region" description="Helical" evidence="1">
    <location>
        <begin position="71"/>
        <end position="91"/>
    </location>
</feature>
<proteinExistence type="predicted"/>
<dbReference type="STRING" id="1410606.T478_0352"/>
<evidence type="ECO:0000313" key="2">
    <source>
        <dbReference type="EMBL" id="AJA92189.1"/>
    </source>
</evidence>
<dbReference type="EMBL" id="CP007026">
    <property type="protein sequence ID" value="AJA92189.1"/>
    <property type="molecule type" value="Genomic_DNA"/>
</dbReference>
<dbReference type="OrthoDB" id="11405at2157"/>